<dbReference type="Proteomes" id="UP000600139">
    <property type="component" value="Unassembled WGS sequence"/>
</dbReference>
<dbReference type="InterPro" id="IPR052063">
    <property type="entry name" value="Polysaccharide_Lyase_1"/>
</dbReference>
<organism evidence="8 9">
    <name type="scientific">Luteolibacter yonseiensis</name>
    <dbReference type="NCBI Taxonomy" id="1144680"/>
    <lineage>
        <taxon>Bacteria</taxon>
        <taxon>Pseudomonadati</taxon>
        <taxon>Verrucomicrobiota</taxon>
        <taxon>Verrucomicrobiia</taxon>
        <taxon>Verrucomicrobiales</taxon>
        <taxon>Verrucomicrobiaceae</taxon>
        <taxon>Luteolibacter</taxon>
    </lineage>
</organism>
<evidence type="ECO:0000256" key="1">
    <source>
        <dbReference type="ARBA" id="ARBA00004613"/>
    </source>
</evidence>
<dbReference type="Pfam" id="PF18884">
    <property type="entry name" value="TSP3_bac"/>
    <property type="match status" value="3"/>
</dbReference>
<keyword evidence="4" id="KW-0732">Signal</keyword>
<evidence type="ECO:0000313" key="9">
    <source>
        <dbReference type="Proteomes" id="UP000600139"/>
    </source>
</evidence>
<keyword evidence="5" id="KW-0106">Calcium</keyword>
<dbReference type="EMBL" id="JAENIK010000013">
    <property type="protein sequence ID" value="MBK1818328.1"/>
    <property type="molecule type" value="Genomic_DNA"/>
</dbReference>
<evidence type="ECO:0000256" key="4">
    <source>
        <dbReference type="ARBA" id="ARBA00022729"/>
    </source>
</evidence>
<dbReference type="InterPro" id="IPR059100">
    <property type="entry name" value="TSP3_bac"/>
</dbReference>
<reference evidence="8" key="1">
    <citation type="submission" date="2021-01" db="EMBL/GenBank/DDBJ databases">
        <title>Modified the classification status of verrucomicrobia.</title>
        <authorList>
            <person name="Feng X."/>
        </authorList>
    </citation>
    <scope>NUCLEOTIDE SEQUENCE</scope>
    <source>
        <strain evidence="8">JCM 18052</strain>
    </source>
</reference>
<evidence type="ECO:0000256" key="2">
    <source>
        <dbReference type="ARBA" id="ARBA00022525"/>
    </source>
</evidence>
<comment type="subcellular location">
    <subcellularLocation>
        <location evidence="1">Secreted</location>
    </subcellularLocation>
</comment>
<sequence>MRHAPETRSCPCDLGIAVWFFATIAVNAAPEAISPPFLLDTAVHIPDTDGDKMPNLWELANGLNPALDDAAGNPDGDHLDNLAEYNAGTRPLVFDFTADRSAVSGLFALSLRQPARDQDGDGMPDSWETSNGLNPAVDDSAGDSDSDGLGNLAEYNAGWNPRVSEKAVTLSARSGVFLANTGAYPGGFARDTDNDGMPDWWETSYGLNLAVKDGGLDPDFDGLTNLQEYLSGRHPRSSDVSGGAYQISQVFVGNFSNRLPDTDHDGIPDIWESTFGTNPLVADSVADPDGDGRSNLSEYNAGTNPLVNDWKGPGTLTSVNFLTDTGGFNGGYGPDSDHDGMPDRWELQYGLNPLVADANGNPDADALNNLEEYNAGSDPSKFGFLIQVDAQGNIFTCDTGGALVDSDKDGIPDWWEEQNTGNRTGMSPTADSDGDGKNNLAEYVAGLNPLDPASRFEIRTSQMTTDAQGPLFQVRWKTVPNRLYKVFTTGNLGEPWSTVPVETVVGDGVDHVVGIRPGALKHLFVRIEVEVIK</sequence>
<dbReference type="PANTHER" id="PTHR42970:SF1">
    <property type="entry name" value="PECTATE LYASE C-RELATED"/>
    <property type="match status" value="1"/>
</dbReference>
<gene>
    <name evidence="8" type="ORF">JIN84_22095</name>
</gene>
<evidence type="ECO:0000256" key="3">
    <source>
        <dbReference type="ARBA" id="ARBA00022723"/>
    </source>
</evidence>
<keyword evidence="2" id="KW-0964">Secreted</keyword>
<protein>
    <submittedName>
        <fullName evidence="8">Uncharacterized protein</fullName>
    </submittedName>
</protein>
<feature type="region of interest" description="Disordered" evidence="7">
    <location>
        <begin position="114"/>
        <end position="149"/>
    </location>
</feature>
<dbReference type="GO" id="GO:0046872">
    <property type="term" value="F:metal ion binding"/>
    <property type="evidence" value="ECO:0007669"/>
    <property type="project" value="UniProtKB-KW"/>
</dbReference>
<evidence type="ECO:0000313" key="8">
    <source>
        <dbReference type="EMBL" id="MBK1818328.1"/>
    </source>
</evidence>
<evidence type="ECO:0000256" key="7">
    <source>
        <dbReference type="SAM" id="MobiDB-lite"/>
    </source>
</evidence>
<proteinExistence type="predicted"/>
<comment type="caution">
    <text evidence="8">The sequence shown here is derived from an EMBL/GenBank/DDBJ whole genome shotgun (WGS) entry which is preliminary data.</text>
</comment>
<dbReference type="RefSeq" id="WP_200353275.1">
    <property type="nucleotide sequence ID" value="NZ_BAABHZ010000002.1"/>
</dbReference>
<evidence type="ECO:0000256" key="6">
    <source>
        <dbReference type="ARBA" id="ARBA00023180"/>
    </source>
</evidence>
<dbReference type="PANTHER" id="PTHR42970">
    <property type="entry name" value="PECTATE LYASE C-RELATED"/>
    <property type="match status" value="1"/>
</dbReference>
<name>A0A934R4M3_9BACT</name>
<evidence type="ECO:0000256" key="5">
    <source>
        <dbReference type="ARBA" id="ARBA00022837"/>
    </source>
</evidence>
<keyword evidence="6" id="KW-0325">Glycoprotein</keyword>
<accession>A0A934R4M3</accession>
<keyword evidence="3" id="KW-0479">Metal-binding</keyword>
<keyword evidence="9" id="KW-1185">Reference proteome</keyword>
<dbReference type="AlphaFoldDB" id="A0A934R4M3"/>